<dbReference type="InterPro" id="IPR050640">
    <property type="entry name" value="Bact_2-comp_sensor_kinase"/>
</dbReference>
<dbReference type="Pfam" id="PF06580">
    <property type="entry name" value="His_kinase"/>
    <property type="match status" value="1"/>
</dbReference>
<dbReference type="Gene3D" id="3.30.565.10">
    <property type="entry name" value="Histidine kinase-like ATPase, C-terminal domain"/>
    <property type="match status" value="1"/>
</dbReference>
<reference evidence="7" key="1">
    <citation type="submission" date="2022-01" db="EMBL/GenBank/DDBJ databases">
        <title>Collection of gut derived symbiotic bacterial strains cultured from healthy donors.</title>
        <authorList>
            <person name="Lin H."/>
            <person name="Kohout C."/>
            <person name="Waligurski E."/>
            <person name="Pamer E.G."/>
        </authorList>
    </citation>
    <scope>NUCLEOTIDE SEQUENCE</scope>
    <source>
        <strain evidence="7">DFI.6.55</strain>
    </source>
</reference>
<dbReference type="PROSITE" id="PS50885">
    <property type="entry name" value="HAMP"/>
    <property type="match status" value="1"/>
</dbReference>
<protein>
    <submittedName>
        <fullName evidence="7">Sensor histidine kinase</fullName>
    </submittedName>
</protein>
<dbReference type="InterPro" id="IPR010559">
    <property type="entry name" value="Sig_transdc_His_kin_internal"/>
</dbReference>
<proteinExistence type="predicted"/>
<accession>A0AAW5C0F5</accession>
<feature type="domain" description="HAMP" evidence="6">
    <location>
        <begin position="335"/>
        <end position="389"/>
    </location>
</feature>
<dbReference type="InterPro" id="IPR003660">
    <property type="entry name" value="HAMP_dom"/>
</dbReference>
<dbReference type="GO" id="GO:0000155">
    <property type="term" value="F:phosphorelay sensor kinase activity"/>
    <property type="evidence" value="ECO:0007669"/>
    <property type="project" value="InterPro"/>
</dbReference>
<dbReference type="InterPro" id="IPR036890">
    <property type="entry name" value="HATPase_C_sf"/>
</dbReference>
<evidence type="ECO:0000313" key="8">
    <source>
        <dbReference type="Proteomes" id="UP001299608"/>
    </source>
</evidence>
<keyword evidence="2" id="KW-0597">Phosphoprotein</keyword>
<keyword evidence="3" id="KW-0808">Transferase</keyword>
<dbReference type="Pfam" id="PF02518">
    <property type="entry name" value="HATPase_c"/>
    <property type="match status" value="1"/>
</dbReference>
<dbReference type="SMART" id="SM00304">
    <property type="entry name" value="HAMP"/>
    <property type="match status" value="1"/>
</dbReference>
<keyword evidence="4 7" id="KW-0418">Kinase</keyword>
<feature type="transmembrane region" description="Helical" evidence="5">
    <location>
        <begin position="29"/>
        <end position="47"/>
    </location>
</feature>
<dbReference type="PANTHER" id="PTHR34220">
    <property type="entry name" value="SENSOR HISTIDINE KINASE YPDA"/>
    <property type="match status" value="1"/>
</dbReference>
<evidence type="ECO:0000256" key="3">
    <source>
        <dbReference type="ARBA" id="ARBA00022679"/>
    </source>
</evidence>
<evidence type="ECO:0000256" key="1">
    <source>
        <dbReference type="ARBA" id="ARBA00004370"/>
    </source>
</evidence>
<dbReference type="SUPFAM" id="SSF55874">
    <property type="entry name" value="ATPase domain of HSP90 chaperone/DNA topoisomerase II/histidine kinase"/>
    <property type="match status" value="1"/>
</dbReference>
<comment type="subcellular location">
    <subcellularLocation>
        <location evidence="1">Membrane</location>
    </subcellularLocation>
</comment>
<keyword evidence="5" id="KW-1133">Transmembrane helix</keyword>
<keyword evidence="5" id="KW-0472">Membrane</keyword>
<dbReference type="InterPro" id="IPR003594">
    <property type="entry name" value="HATPase_dom"/>
</dbReference>
<dbReference type="Proteomes" id="UP001299608">
    <property type="component" value="Unassembled WGS sequence"/>
</dbReference>
<organism evidence="7 8">
    <name type="scientific">Enterocloster aldenensis</name>
    <dbReference type="NCBI Taxonomy" id="358742"/>
    <lineage>
        <taxon>Bacteria</taxon>
        <taxon>Bacillati</taxon>
        <taxon>Bacillota</taxon>
        <taxon>Clostridia</taxon>
        <taxon>Lachnospirales</taxon>
        <taxon>Lachnospiraceae</taxon>
        <taxon>Enterocloster</taxon>
    </lineage>
</organism>
<sequence length="618" mass="71622">MAPWLSGDGEQDMKGILHIWKRQTFARQLTMVFMGVFLFQMVIVQGLSSSYMRRFMKEKIEESYQNSLRQTTLNLDTSLKGYKKAIDELFRDTDFIMAVNALNSMNDENEWKIKSELDKTMKEFLTYRSEVRSMSIRTISDISYGYDRQEVELLNPKISSLHQRYFSQGIFEDNGGLKGKWMPTQYLDRKGTREYYVYSYGKQIMDYYTNRQVGTGIISIEENVLSEICANGQVSGDRDINYLLITDADGRIISHYDKEVIGSFVDGYFEEEDRMDPDSPHMVLMEEVPSTGWRMYSVLDENYVYHRLYEIQKTVLAVSFLLALAVLGAVLYVSKKMSKYITDIVNTMNKVQGGKLNAKVGIHRDEKNEISQIATHFNIMMNTVNEQMQMVKESGIREKEAEIRALEAQINPHFIYNTLDSINWLAIENDQKEISSMLSKFAQILRYQIQKSNQIVMISEELSYLERYLYLQKVRFMDSFEYVIECQESVKTCKIHKMIFQPFIENAILHGMADVEHGGLLKVQIREQDEERLAFIVSDNGQGMSKEQMEAIFVRRMNAGNSIGVLNVLARLDLYYGSAYSIHVDSSEGKGTTIETVIPRQCMRSDQEEIRENTDSGR</sequence>
<name>A0AAW5C0F5_9FIRM</name>
<evidence type="ECO:0000313" key="7">
    <source>
        <dbReference type="EMBL" id="MCG4747011.1"/>
    </source>
</evidence>
<evidence type="ECO:0000256" key="4">
    <source>
        <dbReference type="ARBA" id="ARBA00022777"/>
    </source>
</evidence>
<evidence type="ECO:0000256" key="5">
    <source>
        <dbReference type="SAM" id="Phobius"/>
    </source>
</evidence>
<dbReference type="CDD" id="cd06225">
    <property type="entry name" value="HAMP"/>
    <property type="match status" value="1"/>
</dbReference>
<keyword evidence="5" id="KW-0812">Transmembrane</keyword>
<evidence type="ECO:0000259" key="6">
    <source>
        <dbReference type="PROSITE" id="PS50885"/>
    </source>
</evidence>
<dbReference type="PANTHER" id="PTHR34220:SF7">
    <property type="entry name" value="SENSOR HISTIDINE KINASE YPDA"/>
    <property type="match status" value="1"/>
</dbReference>
<dbReference type="GO" id="GO:0016020">
    <property type="term" value="C:membrane"/>
    <property type="evidence" value="ECO:0007669"/>
    <property type="project" value="UniProtKB-SubCell"/>
</dbReference>
<dbReference type="EMBL" id="JAKNGE010000020">
    <property type="protein sequence ID" value="MCG4747011.1"/>
    <property type="molecule type" value="Genomic_DNA"/>
</dbReference>
<dbReference type="RefSeq" id="WP_227116629.1">
    <property type="nucleotide sequence ID" value="NZ_BAABZL010000001.1"/>
</dbReference>
<dbReference type="Gene3D" id="6.10.340.10">
    <property type="match status" value="1"/>
</dbReference>
<dbReference type="GeneID" id="97205139"/>
<evidence type="ECO:0000256" key="2">
    <source>
        <dbReference type="ARBA" id="ARBA00022553"/>
    </source>
</evidence>
<dbReference type="AlphaFoldDB" id="A0AAW5C0F5"/>
<gene>
    <name evidence="7" type="ORF">L0N08_16420</name>
</gene>
<feature type="transmembrane region" description="Helical" evidence="5">
    <location>
        <begin position="315"/>
        <end position="333"/>
    </location>
</feature>
<comment type="caution">
    <text evidence="7">The sequence shown here is derived from an EMBL/GenBank/DDBJ whole genome shotgun (WGS) entry which is preliminary data.</text>
</comment>